<accession>A0A4T0UNP4</accession>
<dbReference type="EMBL" id="STGJ01000014">
    <property type="protein sequence ID" value="TIC80338.1"/>
    <property type="molecule type" value="Genomic_DNA"/>
</dbReference>
<dbReference type="OrthoDB" id="1779474at2"/>
<evidence type="ECO:0000313" key="2">
    <source>
        <dbReference type="Proteomes" id="UP000308891"/>
    </source>
</evidence>
<dbReference type="Proteomes" id="UP000308891">
    <property type="component" value="Unassembled WGS sequence"/>
</dbReference>
<keyword evidence="2" id="KW-1185">Reference proteome</keyword>
<protein>
    <submittedName>
        <fullName evidence="1">Uncharacterized protein</fullName>
    </submittedName>
</protein>
<name>A0A4T0UNP4_9NEIS</name>
<gene>
    <name evidence="1" type="ORF">E5K04_12610</name>
</gene>
<reference evidence="1 2" key="1">
    <citation type="submission" date="2019-04" db="EMBL/GenBank/DDBJ databases">
        <title>Crenobacter sp. nov.</title>
        <authorList>
            <person name="Shi S."/>
        </authorList>
    </citation>
    <scope>NUCLEOTIDE SEQUENCE [LARGE SCALE GENOMIC DNA]</scope>
    <source>
        <strain evidence="1 2">GY 70310</strain>
    </source>
</reference>
<dbReference type="RefSeq" id="WP_136554635.1">
    <property type="nucleotide sequence ID" value="NZ_STGJ01000014.1"/>
</dbReference>
<proteinExistence type="predicted"/>
<dbReference type="AlphaFoldDB" id="A0A4T0UNP4"/>
<organism evidence="1 2">
    <name type="scientific">Crenobacter intestini</name>
    <dbReference type="NCBI Taxonomy" id="2563443"/>
    <lineage>
        <taxon>Bacteria</taxon>
        <taxon>Pseudomonadati</taxon>
        <taxon>Pseudomonadota</taxon>
        <taxon>Betaproteobacteria</taxon>
        <taxon>Neisseriales</taxon>
        <taxon>Neisseriaceae</taxon>
        <taxon>Crenobacter</taxon>
    </lineage>
</organism>
<comment type="caution">
    <text evidence="1">The sequence shown here is derived from an EMBL/GenBank/DDBJ whole genome shotgun (WGS) entry which is preliminary data.</text>
</comment>
<sequence length="297" mass="33080">MKQTVFLQQSVEFTDWLARILTGQHKLDFPHQGGVYHSLQEALAAYAWPNKRTDIPTPEGLISLPANADFAANEAVLDKLENGLHTALAAGNQDLLADWMRAVFIWGGVYTRTAGGKGNAGWLDTMRPQLTVYLGKALQALGAADDESICRLDHLRSNAGTTKVHSLLLPDFVIYDSRVAAALAWLVWRWSQEQGYAMPEALRFACMAPKSRKLCRTPDSRQMPYFAASGAVRQHHKHAQWNLRANWLVAEVLAKAKRQRPGFSWRSRELEAALFVMGYDLTAALKRQPAAPLCEVA</sequence>
<evidence type="ECO:0000313" key="1">
    <source>
        <dbReference type="EMBL" id="TIC80338.1"/>
    </source>
</evidence>